<dbReference type="SUPFAM" id="SSF46458">
    <property type="entry name" value="Globin-like"/>
    <property type="match status" value="1"/>
</dbReference>
<gene>
    <name evidence="7" type="ORF">F7O44_01985</name>
</gene>
<dbReference type="EMBL" id="WLZY01000001">
    <property type="protein sequence ID" value="NDL55834.1"/>
    <property type="molecule type" value="Genomic_DNA"/>
</dbReference>
<protein>
    <submittedName>
        <fullName evidence="7">Oxidoreductase</fullName>
    </submittedName>
</protein>
<keyword evidence="2 6" id="KW-0349">Heme</keyword>
<evidence type="ECO:0000256" key="3">
    <source>
        <dbReference type="ARBA" id="ARBA00022723"/>
    </source>
</evidence>
<organism evidence="7 8">
    <name type="scientific">Phytoactinopolyspora mesophila</name>
    <dbReference type="NCBI Taxonomy" id="2650750"/>
    <lineage>
        <taxon>Bacteria</taxon>
        <taxon>Bacillati</taxon>
        <taxon>Actinomycetota</taxon>
        <taxon>Actinomycetes</taxon>
        <taxon>Jiangellales</taxon>
        <taxon>Jiangellaceae</taxon>
        <taxon>Phytoactinopolyspora</taxon>
    </lineage>
</organism>
<comment type="caution">
    <text evidence="7">The sequence shown here is derived from an EMBL/GenBank/DDBJ whole genome shotgun (WGS) entry which is preliminary data.</text>
</comment>
<keyword evidence="3 6" id="KW-0479">Metal-binding</keyword>
<keyword evidence="8" id="KW-1185">Reference proteome</keyword>
<dbReference type="PANTHER" id="PTHR47366">
    <property type="entry name" value="TWO-ON-TWO HEMOGLOBIN-3"/>
    <property type="match status" value="1"/>
</dbReference>
<evidence type="ECO:0000256" key="1">
    <source>
        <dbReference type="ARBA" id="ARBA00022448"/>
    </source>
</evidence>
<reference evidence="7 8" key="1">
    <citation type="submission" date="2019-11" db="EMBL/GenBank/DDBJ databases">
        <authorList>
            <person name="Li X.-J."/>
            <person name="Feng X.-M."/>
        </authorList>
    </citation>
    <scope>NUCLEOTIDE SEQUENCE [LARGE SCALE GENOMIC DNA]</scope>
    <source>
        <strain evidence="7 8">XMNu-373</strain>
    </source>
</reference>
<dbReference type="InterPro" id="IPR009050">
    <property type="entry name" value="Globin-like_sf"/>
</dbReference>
<evidence type="ECO:0000313" key="8">
    <source>
        <dbReference type="Proteomes" id="UP000460435"/>
    </source>
</evidence>
<dbReference type="GO" id="GO:0005344">
    <property type="term" value="F:oxygen carrier activity"/>
    <property type="evidence" value="ECO:0007669"/>
    <property type="project" value="InterPro"/>
</dbReference>
<dbReference type="CDD" id="cd14775">
    <property type="entry name" value="TrHb2_O-like"/>
    <property type="match status" value="1"/>
</dbReference>
<dbReference type="GO" id="GO:0046872">
    <property type="term" value="F:metal ion binding"/>
    <property type="evidence" value="ECO:0007669"/>
    <property type="project" value="UniProtKB-KW"/>
</dbReference>
<evidence type="ECO:0000313" key="7">
    <source>
        <dbReference type="EMBL" id="NDL55834.1"/>
    </source>
</evidence>
<keyword evidence="4 6" id="KW-0408">Iron</keyword>
<proteinExistence type="inferred from homology"/>
<dbReference type="InterPro" id="IPR012292">
    <property type="entry name" value="Globin/Proto"/>
</dbReference>
<dbReference type="GO" id="GO:0019825">
    <property type="term" value="F:oxygen binding"/>
    <property type="evidence" value="ECO:0007669"/>
    <property type="project" value="InterPro"/>
</dbReference>
<comment type="similarity">
    <text evidence="5">Belongs to the truncated hemoglobin family. Group II subfamily.</text>
</comment>
<keyword evidence="1" id="KW-0813">Transport</keyword>
<evidence type="ECO:0000256" key="2">
    <source>
        <dbReference type="ARBA" id="ARBA00022617"/>
    </source>
</evidence>
<dbReference type="RefSeq" id="WP_162448504.1">
    <property type="nucleotide sequence ID" value="NZ_WLZY01000001.1"/>
</dbReference>
<sequence>MEEKTPTLYEWAGGAEALDRLMTEFYRTVRADDLLAPLFARMSDDHPHHVALWFGEVFGGPPAYSEQRGGFKAMRARHVNRAIKPEQRARWVQLMMQAADTVGLPDDAEFRSAFAAYVEWGSRRAMSNSQPGATLSRRTTMPYWGWGEAPPGFD</sequence>
<dbReference type="Proteomes" id="UP000460435">
    <property type="component" value="Unassembled WGS sequence"/>
</dbReference>
<name>A0A7K3LXS1_9ACTN</name>
<dbReference type="Pfam" id="PF01152">
    <property type="entry name" value="Bac_globin"/>
    <property type="match status" value="1"/>
</dbReference>
<dbReference type="InterPro" id="IPR001486">
    <property type="entry name" value="Hemoglobin_trunc"/>
</dbReference>
<feature type="binding site" description="distal binding residue" evidence="6">
    <location>
        <position position="48"/>
    </location>
    <ligand>
        <name>heme</name>
        <dbReference type="ChEBI" id="CHEBI:30413"/>
    </ligand>
    <ligandPart>
        <name>Fe</name>
        <dbReference type="ChEBI" id="CHEBI:18248"/>
    </ligandPart>
</feature>
<dbReference type="GO" id="GO:0020037">
    <property type="term" value="F:heme binding"/>
    <property type="evidence" value="ECO:0007669"/>
    <property type="project" value="InterPro"/>
</dbReference>
<dbReference type="AlphaFoldDB" id="A0A7K3LXS1"/>
<evidence type="ECO:0000256" key="5">
    <source>
        <dbReference type="ARBA" id="ARBA00034496"/>
    </source>
</evidence>
<dbReference type="InterPro" id="IPR044203">
    <property type="entry name" value="GlbO/GLB3-like"/>
</dbReference>
<evidence type="ECO:0000256" key="4">
    <source>
        <dbReference type="ARBA" id="ARBA00023004"/>
    </source>
</evidence>
<evidence type="ECO:0000256" key="6">
    <source>
        <dbReference type="PIRSR" id="PIRSR601486-1"/>
    </source>
</evidence>
<dbReference type="Gene3D" id="1.10.490.10">
    <property type="entry name" value="Globins"/>
    <property type="match status" value="1"/>
</dbReference>
<accession>A0A7K3LXS1</accession>